<evidence type="ECO:0000313" key="9">
    <source>
        <dbReference type="Proteomes" id="UP001188597"/>
    </source>
</evidence>
<dbReference type="GO" id="GO:0005524">
    <property type="term" value="F:ATP binding"/>
    <property type="evidence" value="ECO:0007669"/>
    <property type="project" value="UniProtKB-UniRule"/>
</dbReference>
<evidence type="ECO:0000256" key="5">
    <source>
        <dbReference type="PROSITE-ProRule" id="PRU10141"/>
    </source>
</evidence>
<comment type="caution">
    <text evidence="8">The sequence shown here is derived from an EMBL/GenBank/DDBJ whole genome shotgun (WGS) entry which is preliminary data.</text>
</comment>
<keyword evidence="9" id="KW-1185">Reference proteome</keyword>
<dbReference type="PROSITE" id="PS50011">
    <property type="entry name" value="PROTEIN_KINASE_DOM"/>
    <property type="match status" value="1"/>
</dbReference>
<sequence>PIKKMPQRRRATETGKEHGQYTSSNKVKKREYADMALTEYFEQFTSEGSLAGLNSKVLGNLGVTQTSNSKVSLGNNTASKKHFSVVGRGEEEIRSTGQILRAFSFSELKAATKSFRNDKLLGEGGFGRVYKGLLVEKENRNGNEIAIKRLNSTSMQGFKEWLVIQLFHRAIGLGLSEKGALYHLSFREDWRPAMADLRSALADLRLAVADQGRLWQICSGLWRICEAVANLRTATGRGTGKPDELLGKRLRSALHRGLRLRRLFKVSFVHLIMQAEVNLLGIFSHPNIVRLLGYCRKDQELLLVYEFMQHGSLEKHLFRRGSAVQPLPWDIRLKVLIGAARGLAFLHMSEHQVIYRDFKTSNILLDGSYCAKLSDFGLAKYGPSADQTHVSTRVMGTQGYAAPEYIATGHLSAKSDVYCFGVVLVELLTGLRAFDNKRPSGKHMLIDWAKPYLAKKSKLKSIMDARLEGKYALEAAEQIAQIALACLRLDPKSRPSMEEVVEKLE</sequence>
<dbReference type="Gene3D" id="3.30.200.20">
    <property type="entry name" value="Phosphorylase Kinase, domain 1"/>
    <property type="match status" value="2"/>
</dbReference>
<keyword evidence="4 5" id="KW-0067">ATP-binding</keyword>
<dbReference type="InterPro" id="IPR000719">
    <property type="entry name" value="Prot_kinase_dom"/>
</dbReference>
<dbReference type="PROSITE" id="PS00107">
    <property type="entry name" value="PROTEIN_KINASE_ATP"/>
    <property type="match status" value="1"/>
</dbReference>
<name>A0AA88VKW5_9ASTE</name>
<feature type="region of interest" description="Disordered" evidence="6">
    <location>
        <begin position="1"/>
        <end position="26"/>
    </location>
</feature>
<feature type="domain" description="Protein kinase" evidence="7">
    <location>
        <begin position="115"/>
        <end position="505"/>
    </location>
</feature>
<keyword evidence="2 5" id="KW-0547">Nucleotide-binding</keyword>
<dbReference type="PANTHER" id="PTHR45621">
    <property type="entry name" value="OS01G0588500 PROTEIN-RELATED"/>
    <property type="match status" value="1"/>
</dbReference>
<accession>A0AA88VKW5</accession>
<proteinExistence type="predicted"/>
<dbReference type="InterPro" id="IPR017441">
    <property type="entry name" value="Protein_kinase_ATP_BS"/>
</dbReference>
<dbReference type="SUPFAM" id="SSF56112">
    <property type="entry name" value="Protein kinase-like (PK-like)"/>
    <property type="match status" value="1"/>
</dbReference>
<dbReference type="AlphaFoldDB" id="A0AA88VKW5"/>
<dbReference type="FunFam" id="1.10.510.10:FF:000095">
    <property type="entry name" value="protein STRUBBELIG-RECEPTOR FAMILY 8"/>
    <property type="match status" value="1"/>
</dbReference>
<evidence type="ECO:0000256" key="2">
    <source>
        <dbReference type="ARBA" id="ARBA00022741"/>
    </source>
</evidence>
<dbReference type="Pfam" id="PF00069">
    <property type="entry name" value="Pkinase"/>
    <property type="match status" value="1"/>
</dbReference>
<evidence type="ECO:0000256" key="1">
    <source>
        <dbReference type="ARBA" id="ARBA00022679"/>
    </source>
</evidence>
<dbReference type="Gene3D" id="1.10.510.10">
    <property type="entry name" value="Transferase(Phosphotransferase) domain 1"/>
    <property type="match status" value="1"/>
</dbReference>
<protein>
    <recommendedName>
        <fullName evidence="7">Protein kinase domain-containing protein</fullName>
    </recommendedName>
</protein>
<dbReference type="PROSITE" id="PS00108">
    <property type="entry name" value="PROTEIN_KINASE_ST"/>
    <property type="match status" value="1"/>
</dbReference>
<evidence type="ECO:0000313" key="8">
    <source>
        <dbReference type="EMBL" id="KAK3010812.1"/>
    </source>
</evidence>
<gene>
    <name evidence="8" type="ORF">RJ639_011496</name>
</gene>
<dbReference type="Proteomes" id="UP001188597">
    <property type="component" value="Unassembled WGS sequence"/>
</dbReference>
<dbReference type="EMBL" id="JAVXUP010001506">
    <property type="protein sequence ID" value="KAK3010812.1"/>
    <property type="molecule type" value="Genomic_DNA"/>
</dbReference>
<dbReference type="InterPro" id="IPR008271">
    <property type="entry name" value="Ser/Thr_kinase_AS"/>
</dbReference>
<evidence type="ECO:0000256" key="6">
    <source>
        <dbReference type="SAM" id="MobiDB-lite"/>
    </source>
</evidence>
<reference evidence="8" key="1">
    <citation type="submission" date="2022-12" db="EMBL/GenBank/DDBJ databases">
        <title>Draft genome assemblies for two species of Escallonia (Escalloniales).</title>
        <authorList>
            <person name="Chanderbali A."/>
            <person name="Dervinis C."/>
            <person name="Anghel I."/>
            <person name="Soltis D."/>
            <person name="Soltis P."/>
            <person name="Zapata F."/>
        </authorList>
    </citation>
    <scope>NUCLEOTIDE SEQUENCE</scope>
    <source>
        <strain evidence="8">UCBG64.0493</strain>
        <tissue evidence="8">Leaf</tissue>
    </source>
</reference>
<evidence type="ECO:0000259" key="7">
    <source>
        <dbReference type="PROSITE" id="PS50011"/>
    </source>
</evidence>
<evidence type="ECO:0000256" key="3">
    <source>
        <dbReference type="ARBA" id="ARBA00022777"/>
    </source>
</evidence>
<keyword evidence="1" id="KW-0808">Transferase</keyword>
<dbReference type="InterPro" id="IPR050823">
    <property type="entry name" value="Plant_Ser_Thr_Prot_Kinase"/>
</dbReference>
<feature type="compositionally biased region" description="Basic and acidic residues" evidence="6">
    <location>
        <begin position="10"/>
        <end position="19"/>
    </location>
</feature>
<feature type="binding site" evidence="5">
    <location>
        <position position="148"/>
    </location>
    <ligand>
        <name>ATP</name>
        <dbReference type="ChEBI" id="CHEBI:30616"/>
    </ligand>
</feature>
<organism evidence="8 9">
    <name type="scientific">Escallonia herrerae</name>
    <dbReference type="NCBI Taxonomy" id="1293975"/>
    <lineage>
        <taxon>Eukaryota</taxon>
        <taxon>Viridiplantae</taxon>
        <taxon>Streptophyta</taxon>
        <taxon>Embryophyta</taxon>
        <taxon>Tracheophyta</taxon>
        <taxon>Spermatophyta</taxon>
        <taxon>Magnoliopsida</taxon>
        <taxon>eudicotyledons</taxon>
        <taxon>Gunneridae</taxon>
        <taxon>Pentapetalae</taxon>
        <taxon>asterids</taxon>
        <taxon>campanulids</taxon>
        <taxon>Escalloniales</taxon>
        <taxon>Escalloniaceae</taxon>
        <taxon>Escallonia</taxon>
    </lineage>
</organism>
<evidence type="ECO:0000256" key="4">
    <source>
        <dbReference type="ARBA" id="ARBA00022840"/>
    </source>
</evidence>
<dbReference type="InterPro" id="IPR011009">
    <property type="entry name" value="Kinase-like_dom_sf"/>
</dbReference>
<dbReference type="GO" id="GO:0004672">
    <property type="term" value="F:protein kinase activity"/>
    <property type="evidence" value="ECO:0007669"/>
    <property type="project" value="InterPro"/>
</dbReference>
<keyword evidence="3" id="KW-0418">Kinase</keyword>
<feature type="non-terminal residue" evidence="8">
    <location>
        <position position="1"/>
    </location>
</feature>